<organism evidence="2 3">
    <name type="scientific">Littorina saxatilis</name>
    <dbReference type="NCBI Taxonomy" id="31220"/>
    <lineage>
        <taxon>Eukaryota</taxon>
        <taxon>Metazoa</taxon>
        <taxon>Spiralia</taxon>
        <taxon>Lophotrochozoa</taxon>
        <taxon>Mollusca</taxon>
        <taxon>Gastropoda</taxon>
        <taxon>Caenogastropoda</taxon>
        <taxon>Littorinimorpha</taxon>
        <taxon>Littorinoidea</taxon>
        <taxon>Littorinidae</taxon>
        <taxon>Littorina</taxon>
    </lineage>
</organism>
<name>A0AAN9AMN0_9CAEN</name>
<dbReference type="InterPro" id="IPR036179">
    <property type="entry name" value="Ig-like_dom_sf"/>
</dbReference>
<keyword evidence="1" id="KW-0812">Transmembrane</keyword>
<sequence length="192" mass="21006">MPARTSPSASPCSLNVKVKPMITCDAGEPVAMGDSTSLTCDFGFDLRKAKQDFYIYRFHYDGPEPVIIALCSWNGIDAHSCDVDHAYNLSTASISRNVILKIPSATRTHAGKYMCKTLPAPQSPASRECSLNATEKLTRPDSKHQYFQALLVCAGCLTSVVSMALVLLVLRNGKFHCVKHLLQKKNAECEPV</sequence>
<dbReference type="EMBL" id="JBAMIC010000703">
    <property type="protein sequence ID" value="KAK7089738.1"/>
    <property type="molecule type" value="Genomic_DNA"/>
</dbReference>
<keyword evidence="3" id="KW-1185">Reference proteome</keyword>
<comment type="caution">
    <text evidence="2">The sequence shown here is derived from an EMBL/GenBank/DDBJ whole genome shotgun (WGS) entry which is preliminary data.</text>
</comment>
<protein>
    <recommendedName>
        <fullName evidence="4">Ig-like domain-containing protein</fullName>
    </recommendedName>
</protein>
<dbReference type="SUPFAM" id="SSF48726">
    <property type="entry name" value="Immunoglobulin"/>
    <property type="match status" value="1"/>
</dbReference>
<evidence type="ECO:0008006" key="4">
    <source>
        <dbReference type="Google" id="ProtNLM"/>
    </source>
</evidence>
<reference evidence="2 3" key="1">
    <citation type="submission" date="2024-02" db="EMBL/GenBank/DDBJ databases">
        <title>Chromosome-scale genome assembly of the rough periwinkle Littorina saxatilis.</title>
        <authorList>
            <person name="De Jode A."/>
            <person name="Faria R."/>
            <person name="Formenti G."/>
            <person name="Sims Y."/>
            <person name="Smith T.P."/>
            <person name="Tracey A."/>
            <person name="Wood J.M.D."/>
            <person name="Zagrodzka Z.B."/>
            <person name="Johannesson K."/>
            <person name="Butlin R.K."/>
            <person name="Leder E.H."/>
        </authorList>
    </citation>
    <scope>NUCLEOTIDE SEQUENCE [LARGE SCALE GENOMIC DNA]</scope>
    <source>
        <strain evidence="2">Snail1</strain>
        <tissue evidence="2">Muscle</tissue>
    </source>
</reference>
<dbReference type="InterPro" id="IPR013783">
    <property type="entry name" value="Ig-like_fold"/>
</dbReference>
<dbReference type="AlphaFoldDB" id="A0AAN9AMN0"/>
<evidence type="ECO:0000256" key="1">
    <source>
        <dbReference type="SAM" id="Phobius"/>
    </source>
</evidence>
<feature type="transmembrane region" description="Helical" evidence="1">
    <location>
        <begin position="146"/>
        <end position="170"/>
    </location>
</feature>
<keyword evidence="1" id="KW-1133">Transmembrane helix</keyword>
<keyword evidence="1" id="KW-0472">Membrane</keyword>
<accession>A0AAN9AMN0</accession>
<dbReference type="Proteomes" id="UP001374579">
    <property type="component" value="Unassembled WGS sequence"/>
</dbReference>
<dbReference type="Gene3D" id="2.60.40.10">
    <property type="entry name" value="Immunoglobulins"/>
    <property type="match status" value="1"/>
</dbReference>
<evidence type="ECO:0000313" key="3">
    <source>
        <dbReference type="Proteomes" id="UP001374579"/>
    </source>
</evidence>
<gene>
    <name evidence="2" type="ORF">V1264_024265</name>
</gene>
<evidence type="ECO:0000313" key="2">
    <source>
        <dbReference type="EMBL" id="KAK7089738.1"/>
    </source>
</evidence>
<proteinExistence type="predicted"/>